<name>L9JEW2_TUPCH</name>
<reference evidence="3" key="2">
    <citation type="journal article" date="2013" name="Nat. Commun.">
        <title>Genome of the Chinese tree shrew.</title>
        <authorList>
            <person name="Fan Y."/>
            <person name="Huang Z.Y."/>
            <person name="Cao C.C."/>
            <person name="Chen C.S."/>
            <person name="Chen Y.X."/>
            <person name="Fan D.D."/>
            <person name="He J."/>
            <person name="Hou H.L."/>
            <person name="Hu L."/>
            <person name="Hu X.T."/>
            <person name="Jiang X.T."/>
            <person name="Lai R."/>
            <person name="Lang Y.S."/>
            <person name="Liang B."/>
            <person name="Liao S.G."/>
            <person name="Mu D."/>
            <person name="Ma Y.Y."/>
            <person name="Niu Y.Y."/>
            <person name="Sun X.Q."/>
            <person name="Xia J.Q."/>
            <person name="Xiao J."/>
            <person name="Xiong Z.Q."/>
            <person name="Xu L."/>
            <person name="Yang L."/>
            <person name="Zhang Y."/>
            <person name="Zhao W."/>
            <person name="Zhao X.D."/>
            <person name="Zheng Y.T."/>
            <person name="Zhou J.M."/>
            <person name="Zhu Y.B."/>
            <person name="Zhang G.J."/>
            <person name="Wang J."/>
            <person name="Yao Y.G."/>
        </authorList>
    </citation>
    <scope>NUCLEOTIDE SEQUENCE [LARGE SCALE GENOMIC DNA]</scope>
</reference>
<feature type="compositionally biased region" description="Basic and acidic residues" evidence="1">
    <location>
        <begin position="415"/>
        <end position="473"/>
    </location>
</feature>
<feature type="region of interest" description="Disordered" evidence="1">
    <location>
        <begin position="169"/>
        <end position="197"/>
    </location>
</feature>
<proteinExistence type="predicted"/>
<gene>
    <name evidence="2" type="ORF">TREES_T100014268</name>
</gene>
<evidence type="ECO:0000313" key="3">
    <source>
        <dbReference type="Proteomes" id="UP000011518"/>
    </source>
</evidence>
<dbReference type="InParanoid" id="L9JEW2"/>
<dbReference type="EMBL" id="KB321017">
    <property type="protein sequence ID" value="ELW48903.1"/>
    <property type="molecule type" value="Genomic_DNA"/>
</dbReference>
<keyword evidence="3" id="KW-1185">Reference proteome</keyword>
<evidence type="ECO:0000313" key="2">
    <source>
        <dbReference type="EMBL" id="ELW48903.1"/>
    </source>
</evidence>
<sequence>MLLCWKSREARRPELRLPLSTRSTGSRAPVLPTSLCGKALTAVAVAGPALSRASLLWAQSCAAPPGLLGTLPDSVQSPGCQVPLGSFDPSTAKALLPVRQRQVLELAVGVWGLSFSGHVLADAGVSPGVWAGDMTGMVPAGSGQQLWGPAALLPLDSATGGELSFPASRSQFSGCSSEGTGSLASVAPGPEPPTSISSRLQMEAARPWPVCLNVAVRLVSVAPGCLAGSRSVHASSHTASAFPDLSLTLPRLRSALTVQQLLSAREALASFGLFPPRSLARLAPCSEWNGAPTDGLPGTPGCSLTGEGAFAVLVQQQGYVSECSVALWPVPWPRGGSACCVASQADVSCVSLGGGAVSLREPGPAQVRRAQVVGVVSPWEPDPAQVRRAQVVGVVSPREPGPAQPLSDLYPSPHSDLHPSPHSDLHPSPHSDLHPSPHSDLHPSPHSDLHPSPHSDLHPSPHSDLHPSPHSDLHPSPPSDLHPSPHSDLHPSPPSDLHPSPPSDLHPSPPSDLHPKRPSDLHPSPLVT</sequence>
<protein>
    <submittedName>
        <fullName evidence="2">S-antigen protein</fullName>
    </submittedName>
</protein>
<dbReference type="STRING" id="246437.L9JEW2"/>
<feature type="region of interest" description="Disordered" evidence="1">
    <location>
        <begin position="396"/>
        <end position="528"/>
    </location>
</feature>
<dbReference type="AlphaFoldDB" id="L9JEW2"/>
<feature type="compositionally biased region" description="Polar residues" evidence="1">
    <location>
        <begin position="169"/>
        <end position="183"/>
    </location>
</feature>
<feature type="compositionally biased region" description="Pro residues" evidence="1">
    <location>
        <begin position="491"/>
        <end position="512"/>
    </location>
</feature>
<dbReference type="Proteomes" id="UP000011518">
    <property type="component" value="Unassembled WGS sequence"/>
</dbReference>
<accession>L9JEW2</accession>
<evidence type="ECO:0000256" key="1">
    <source>
        <dbReference type="SAM" id="MobiDB-lite"/>
    </source>
</evidence>
<organism evidence="2 3">
    <name type="scientific">Tupaia chinensis</name>
    <name type="common">Chinese tree shrew</name>
    <name type="synonym">Tupaia belangeri chinensis</name>
    <dbReference type="NCBI Taxonomy" id="246437"/>
    <lineage>
        <taxon>Eukaryota</taxon>
        <taxon>Metazoa</taxon>
        <taxon>Chordata</taxon>
        <taxon>Craniata</taxon>
        <taxon>Vertebrata</taxon>
        <taxon>Euteleostomi</taxon>
        <taxon>Mammalia</taxon>
        <taxon>Eutheria</taxon>
        <taxon>Euarchontoglires</taxon>
        <taxon>Scandentia</taxon>
        <taxon>Tupaiidae</taxon>
        <taxon>Tupaia</taxon>
    </lineage>
</organism>
<reference evidence="3" key="1">
    <citation type="submission" date="2012-07" db="EMBL/GenBank/DDBJ databases">
        <title>Genome of the Chinese tree shrew, a rising model animal genetically related to primates.</title>
        <authorList>
            <person name="Zhang G."/>
            <person name="Fan Y."/>
            <person name="Yao Y."/>
            <person name="Huang Z."/>
        </authorList>
    </citation>
    <scope>NUCLEOTIDE SEQUENCE [LARGE SCALE GENOMIC DNA]</scope>
</reference>